<dbReference type="Gene3D" id="3.40.50.720">
    <property type="entry name" value="NAD(P)-binding Rossmann-like Domain"/>
    <property type="match status" value="1"/>
</dbReference>
<dbReference type="RefSeq" id="WP_279635501.1">
    <property type="nucleotide sequence ID" value="NZ_MCGQ01000042.1"/>
</dbReference>
<dbReference type="PANTHER" id="PTHR42760">
    <property type="entry name" value="SHORT-CHAIN DEHYDROGENASES/REDUCTASES FAMILY MEMBER"/>
    <property type="match status" value="1"/>
</dbReference>
<keyword evidence="2" id="KW-0560">Oxidoreductase</keyword>
<dbReference type="PRINTS" id="PR00081">
    <property type="entry name" value="GDHRDH"/>
</dbReference>
<dbReference type="AlphaFoldDB" id="A0A233S285"/>
<dbReference type="PRINTS" id="PR00080">
    <property type="entry name" value="SDRFAMILY"/>
</dbReference>
<name>A0A233S285_STRDA</name>
<reference evidence="4 5" key="1">
    <citation type="submission" date="2016-07" db="EMBL/GenBank/DDBJ databases">
        <title>Draft genome of Streptomyces diastatochromogenes.</title>
        <authorList>
            <person name="Podduturi R."/>
            <person name="Lukassen M.B."/>
            <person name="Clausen N."/>
            <person name="Nielsen J.L."/>
            <person name="Jorgensen N.O."/>
        </authorList>
    </citation>
    <scope>NUCLEOTIDE SEQUENCE [LARGE SCALE GENOMIC DNA]</scope>
    <source>
        <strain evidence="4 5">DSM 40608</strain>
    </source>
</reference>
<evidence type="ECO:0000313" key="4">
    <source>
        <dbReference type="EMBL" id="OXY89693.1"/>
    </source>
</evidence>
<protein>
    <recommendedName>
        <fullName evidence="6">Short-chain dehydrogenase</fullName>
    </recommendedName>
</protein>
<dbReference type="CDD" id="cd05233">
    <property type="entry name" value="SDR_c"/>
    <property type="match status" value="1"/>
</dbReference>
<dbReference type="Pfam" id="PF00106">
    <property type="entry name" value="adh_short"/>
    <property type="match status" value="1"/>
</dbReference>
<comment type="caution">
    <text evidence="4">The sequence shown here is derived from an EMBL/GenBank/DDBJ whole genome shotgun (WGS) entry which is preliminary data.</text>
</comment>
<sequence>MTPVPLPIATPRTALVTGASQGGLAVAERLVQDGVRVALNGRQPQRLTEAANRLRRQGGTVLELPCDAGEATAMAAAVDTVTSTWGGLDLVVDNAGVGGPSGPTWEIPAQEWWKALEDNLRTTLVGACAAIPAMLAGTGGRIIHISSEAGHSTWPYVSAYSTAKAGAIKLTENLARELRNLPVTVFAYHPGIMETGLTQAALTHRAPANPWSRRYAAWFARQIEKGNSIPITAAVDALVTLASGPADHLHGRFLTTVDITTLATTMSEDCSSRPPGS</sequence>
<dbReference type="GO" id="GO:0016616">
    <property type="term" value="F:oxidoreductase activity, acting on the CH-OH group of donors, NAD or NADP as acceptor"/>
    <property type="evidence" value="ECO:0007669"/>
    <property type="project" value="TreeGrafter"/>
</dbReference>
<evidence type="ECO:0000256" key="1">
    <source>
        <dbReference type="ARBA" id="ARBA00006484"/>
    </source>
</evidence>
<accession>A0A233S285</accession>
<organism evidence="4 5">
    <name type="scientific">Streptomyces diastatochromogenes</name>
    <dbReference type="NCBI Taxonomy" id="42236"/>
    <lineage>
        <taxon>Bacteria</taxon>
        <taxon>Bacillati</taxon>
        <taxon>Actinomycetota</taxon>
        <taxon>Actinomycetes</taxon>
        <taxon>Kitasatosporales</taxon>
        <taxon>Streptomycetaceae</taxon>
        <taxon>Streptomyces</taxon>
    </lineage>
</organism>
<gene>
    <name evidence="4" type="ORF">BEK98_37425</name>
</gene>
<keyword evidence="5" id="KW-1185">Reference proteome</keyword>
<dbReference type="InterPro" id="IPR002347">
    <property type="entry name" value="SDR_fam"/>
</dbReference>
<dbReference type="Proteomes" id="UP000215483">
    <property type="component" value="Unassembled WGS sequence"/>
</dbReference>
<evidence type="ECO:0000256" key="2">
    <source>
        <dbReference type="ARBA" id="ARBA00023002"/>
    </source>
</evidence>
<dbReference type="PANTHER" id="PTHR42760:SF37">
    <property type="entry name" value="CLAVALDEHYDE DEHYDROGENASE"/>
    <property type="match status" value="1"/>
</dbReference>
<dbReference type="InterPro" id="IPR036291">
    <property type="entry name" value="NAD(P)-bd_dom_sf"/>
</dbReference>
<dbReference type="EMBL" id="MCGQ01000042">
    <property type="protein sequence ID" value="OXY89693.1"/>
    <property type="molecule type" value="Genomic_DNA"/>
</dbReference>
<dbReference type="SUPFAM" id="SSF51735">
    <property type="entry name" value="NAD(P)-binding Rossmann-fold domains"/>
    <property type="match status" value="1"/>
</dbReference>
<proteinExistence type="inferred from homology"/>
<evidence type="ECO:0008006" key="6">
    <source>
        <dbReference type="Google" id="ProtNLM"/>
    </source>
</evidence>
<evidence type="ECO:0000256" key="3">
    <source>
        <dbReference type="RuleBase" id="RU000363"/>
    </source>
</evidence>
<comment type="similarity">
    <text evidence="1 3">Belongs to the short-chain dehydrogenases/reductases (SDR) family.</text>
</comment>
<evidence type="ECO:0000313" key="5">
    <source>
        <dbReference type="Proteomes" id="UP000215483"/>
    </source>
</evidence>